<dbReference type="PANTHER" id="PTHR10622">
    <property type="entry name" value="HET DOMAIN-CONTAINING PROTEIN"/>
    <property type="match status" value="1"/>
</dbReference>
<sequence length="1019" mass="114750">MRLLTCKNTGDFGLPEAFASDETIPPYAILSHMWEAGQEVTFKDLMDGTGNGKTGYNKIQFCAQQAERDGLQYFWVDTCCIDKSNGIELQGAINSMFRYYQNAEKCYVYLLDVSATKGNVSRETSVSAWELDIRQSKWFRRGWTLQELLAPLSVEFFSREWEKLGDKKSLRQQIHDATGIPNTALEGVPLSQFSDKQRFSWIQCRETTVEEDKAYSLLGIFDIEMPLRYGEGSASAFKRLDEEISKLNTCLQDLRSTDPYDDKKRIENTKGGLLIESYHWIIKNPDFQRWRSDPQSRLLWIKGDPGKGKTMLLCGIINELSKSMAGTAHLSYFFCQATDSRINSATAVLRGLLFLLVNHQPSLVSHIRKKHDQTGKALFEDANAWIALSGMFTDIMQDPSLKSIYLIIDALDECVTDLPKLLDFIVQTSSTSSRVKWIISSRNWHDIEERLGRAGNKVRLSLELNAESVSAAVRSYIRHKVSRLAQDKKYSEQTEHAVLDYLHTNANDTFLWAALVCQNLDKMSRFNTVTKLKAFPPGLNSLYEQMIQRINKSDDADLCKRALAIVAVVYRPITLQELTSLVEELDGMAEDLESAREVISLCGSLLTVRDGIIYFVHQSAKDFLLKKAFHVIFPSGSELVHYAVFSRSLLAMSNKLRRDMYSLSAIGYPINKVKPPDLDPLAALYYSCIYWIDHLYDWASSFSTHDQSALWSGGTVDIFLRKKYVYWLEALSLCKSMSRGVVSMAKLEALINERAPASSTIEVVRDARRFIMYHKSAVESSPLQVYASALLFSPTCSVIRALFKEEEPKEIVIKTRMQDRWSNCLQTFEGHSSAVCSVAFSHDSTRLASASYDRTVKVWDAHSGECLSTLEGHSSAVRSVAFSYDSTRLASASDGRTVKVWDARSGECLSTLEVGTVLSSISFDTSDSYLQSDIGAIDIRVPSSSRPLSVKPEPQRPHYHGLALSADKVWIKYGSDNLLWLPSEYRSFCSAVSVNTIAIGAGNGKVWICEVQHSSSLRN</sequence>
<evidence type="ECO:0000256" key="3">
    <source>
        <dbReference type="PROSITE-ProRule" id="PRU00221"/>
    </source>
</evidence>
<dbReference type="InterPro" id="IPR001680">
    <property type="entry name" value="WD40_rpt"/>
</dbReference>
<dbReference type="Gene3D" id="3.40.50.300">
    <property type="entry name" value="P-loop containing nucleotide triphosphate hydrolases"/>
    <property type="match status" value="1"/>
</dbReference>
<gene>
    <name evidence="5" type="ORF">K458DRAFT_116012</name>
</gene>
<feature type="repeat" description="WD" evidence="3">
    <location>
        <begin position="828"/>
        <end position="869"/>
    </location>
</feature>
<accession>A0A6G1IMT6</accession>
<dbReference type="PROSITE" id="PS50294">
    <property type="entry name" value="WD_REPEATS_REGION"/>
    <property type="match status" value="2"/>
</dbReference>
<dbReference type="Pfam" id="PF24883">
    <property type="entry name" value="NPHP3_N"/>
    <property type="match status" value="1"/>
</dbReference>
<dbReference type="SUPFAM" id="SSF52540">
    <property type="entry name" value="P-loop containing nucleoside triphosphate hydrolases"/>
    <property type="match status" value="1"/>
</dbReference>
<dbReference type="OrthoDB" id="538223at2759"/>
<dbReference type="Pfam" id="PF00400">
    <property type="entry name" value="WD40"/>
    <property type="match status" value="2"/>
</dbReference>
<organism evidence="5 6">
    <name type="scientific">Lentithecium fluviatile CBS 122367</name>
    <dbReference type="NCBI Taxonomy" id="1168545"/>
    <lineage>
        <taxon>Eukaryota</taxon>
        <taxon>Fungi</taxon>
        <taxon>Dikarya</taxon>
        <taxon>Ascomycota</taxon>
        <taxon>Pezizomycotina</taxon>
        <taxon>Dothideomycetes</taxon>
        <taxon>Pleosporomycetidae</taxon>
        <taxon>Pleosporales</taxon>
        <taxon>Massarineae</taxon>
        <taxon>Lentitheciaceae</taxon>
        <taxon>Lentithecium</taxon>
    </lineage>
</organism>
<dbReference type="InterPro" id="IPR007111">
    <property type="entry name" value="NACHT_NTPase"/>
</dbReference>
<dbReference type="PROSITE" id="PS50082">
    <property type="entry name" value="WD_REPEATS_2"/>
    <property type="match status" value="2"/>
</dbReference>
<evidence type="ECO:0000259" key="4">
    <source>
        <dbReference type="PROSITE" id="PS50837"/>
    </source>
</evidence>
<evidence type="ECO:0000256" key="1">
    <source>
        <dbReference type="ARBA" id="ARBA00022574"/>
    </source>
</evidence>
<dbReference type="Pfam" id="PF06985">
    <property type="entry name" value="HET"/>
    <property type="match status" value="1"/>
</dbReference>
<keyword evidence="2" id="KW-0677">Repeat</keyword>
<dbReference type="InterPro" id="IPR036322">
    <property type="entry name" value="WD40_repeat_dom_sf"/>
</dbReference>
<dbReference type="PROSITE" id="PS50837">
    <property type="entry name" value="NACHT"/>
    <property type="match status" value="1"/>
</dbReference>
<dbReference type="InterPro" id="IPR019775">
    <property type="entry name" value="WD40_repeat_CS"/>
</dbReference>
<evidence type="ECO:0000256" key="2">
    <source>
        <dbReference type="ARBA" id="ARBA00022737"/>
    </source>
</evidence>
<dbReference type="InterPro" id="IPR056884">
    <property type="entry name" value="NPHP3-like_N"/>
</dbReference>
<evidence type="ECO:0000313" key="6">
    <source>
        <dbReference type="Proteomes" id="UP000799291"/>
    </source>
</evidence>
<protein>
    <recommendedName>
        <fullName evidence="4">NACHT domain-containing protein</fullName>
    </recommendedName>
</protein>
<dbReference type="InterPro" id="IPR010730">
    <property type="entry name" value="HET"/>
</dbReference>
<keyword evidence="1 3" id="KW-0853">WD repeat</keyword>
<dbReference type="SUPFAM" id="SSF50978">
    <property type="entry name" value="WD40 repeat-like"/>
    <property type="match status" value="1"/>
</dbReference>
<dbReference type="InterPro" id="IPR027417">
    <property type="entry name" value="P-loop_NTPase"/>
</dbReference>
<dbReference type="Gene3D" id="2.130.10.10">
    <property type="entry name" value="YVTN repeat-like/Quinoprotein amine dehydrogenase"/>
    <property type="match status" value="1"/>
</dbReference>
<dbReference type="InterPro" id="IPR015943">
    <property type="entry name" value="WD40/YVTN_repeat-like_dom_sf"/>
</dbReference>
<dbReference type="FunFam" id="3.40.50.300:FF:001638">
    <property type="entry name" value="NACHT and WD40 domain protein"/>
    <property type="match status" value="1"/>
</dbReference>
<dbReference type="PANTHER" id="PTHR10622:SF13">
    <property type="entry name" value="NACHT DOMAIN-CONTAINING PROTEIN"/>
    <property type="match status" value="1"/>
</dbReference>
<feature type="repeat" description="WD" evidence="3">
    <location>
        <begin position="870"/>
        <end position="911"/>
    </location>
</feature>
<dbReference type="PROSITE" id="PS00678">
    <property type="entry name" value="WD_REPEATS_1"/>
    <property type="match status" value="1"/>
</dbReference>
<feature type="domain" description="NACHT" evidence="4">
    <location>
        <begin position="297"/>
        <end position="518"/>
    </location>
</feature>
<dbReference type="SMART" id="SM00320">
    <property type="entry name" value="WD40"/>
    <property type="match status" value="2"/>
</dbReference>
<keyword evidence="6" id="KW-1185">Reference proteome</keyword>
<evidence type="ECO:0000313" key="5">
    <source>
        <dbReference type="EMBL" id="KAF2679408.1"/>
    </source>
</evidence>
<dbReference type="EMBL" id="MU005603">
    <property type="protein sequence ID" value="KAF2679408.1"/>
    <property type="molecule type" value="Genomic_DNA"/>
</dbReference>
<dbReference type="Proteomes" id="UP000799291">
    <property type="component" value="Unassembled WGS sequence"/>
</dbReference>
<name>A0A6G1IMT6_9PLEO</name>
<proteinExistence type="predicted"/>
<reference evidence="5" key="1">
    <citation type="journal article" date="2020" name="Stud. Mycol.">
        <title>101 Dothideomycetes genomes: a test case for predicting lifestyles and emergence of pathogens.</title>
        <authorList>
            <person name="Haridas S."/>
            <person name="Albert R."/>
            <person name="Binder M."/>
            <person name="Bloem J."/>
            <person name="Labutti K."/>
            <person name="Salamov A."/>
            <person name="Andreopoulos B."/>
            <person name="Baker S."/>
            <person name="Barry K."/>
            <person name="Bills G."/>
            <person name="Bluhm B."/>
            <person name="Cannon C."/>
            <person name="Castanera R."/>
            <person name="Culley D."/>
            <person name="Daum C."/>
            <person name="Ezra D."/>
            <person name="Gonzalez J."/>
            <person name="Henrissat B."/>
            <person name="Kuo A."/>
            <person name="Liang C."/>
            <person name="Lipzen A."/>
            <person name="Lutzoni F."/>
            <person name="Magnuson J."/>
            <person name="Mondo S."/>
            <person name="Nolan M."/>
            <person name="Ohm R."/>
            <person name="Pangilinan J."/>
            <person name="Park H.-J."/>
            <person name="Ramirez L."/>
            <person name="Alfaro M."/>
            <person name="Sun H."/>
            <person name="Tritt A."/>
            <person name="Yoshinaga Y."/>
            <person name="Zwiers L.-H."/>
            <person name="Turgeon B."/>
            <person name="Goodwin S."/>
            <person name="Spatafora J."/>
            <person name="Crous P."/>
            <person name="Grigoriev I."/>
        </authorList>
    </citation>
    <scope>NUCLEOTIDE SEQUENCE</scope>
    <source>
        <strain evidence="5">CBS 122367</strain>
    </source>
</reference>
<dbReference type="AlphaFoldDB" id="A0A6G1IMT6"/>